<comment type="subcellular location">
    <subcellularLocation>
        <location evidence="1">Cell membrane</location>
        <topology evidence="1">Multi-pass membrane protein</topology>
    </subcellularLocation>
</comment>
<dbReference type="Gene3D" id="1.20.1250.20">
    <property type="entry name" value="MFS general substrate transporter like domains"/>
    <property type="match status" value="1"/>
</dbReference>
<evidence type="ECO:0000313" key="9">
    <source>
        <dbReference type="Proteomes" id="UP001595834"/>
    </source>
</evidence>
<evidence type="ECO:0000256" key="6">
    <source>
        <dbReference type="SAM" id="Phobius"/>
    </source>
</evidence>
<evidence type="ECO:0000256" key="2">
    <source>
        <dbReference type="ARBA" id="ARBA00022475"/>
    </source>
</evidence>
<evidence type="ECO:0000256" key="3">
    <source>
        <dbReference type="ARBA" id="ARBA00022692"/>
    </source>
</evidence>
<reference evidence="9" key="1">
    <citation type="journal article" date="2019" name="Int. J. Syst. Evol. Microbiol.">
        <title>The Global Catalogue of Microorganisms (GCM) 10K type strain sequencing project: providing services to taxonomists for standard genome sequencing and annotation.</title>
        <authorList>
            <consortium name="The Broad Institute Genomics Platform"/>
            <consortium name="The Broad Institute Genome Sequencing Center for Infectious Disease"/>
            <person name="Wu L."/>
            <person name="Ma J."/>
        </authorList>
    </citation>
    <scope>NUCLEOTIDE SEQUENCE [LARGE SCALE GENOMIC DNA]</scope>
    <source>
        <strain evidence="9">CCM 7224</strain>
    </source>
</reference>
<protein>
    <submittedName>
        <fullName evidence="8">MFS transporter</fullName>
    </submittedName>
</protein>
<keyword evidence="9" id="KW-1185">Reference proteome</keyword>
<feature type="transmembrane region" description="Helical" evidence="6">
    <location>
        <begin position="255"/>
        <end position="275"/>
    </location>
</feature>
<dbReference type="Pfam" id="PF07690">
    <property type="entry name" value="MFS_1"/>
    <property type="match status" value="1"/>
</dbReference>
<feature type="transmembrane region" description="Helical" evidence="6">
    <location>
        <begin position="282"/>
        <end position="299"/>
    </location>
</feature>
<dbReference type="PANTHER" id="PTHR43124:SF10">
    <property type="entry name" value="PURINE EFFLUX PUMP PBUE"/>
    <property type="match status" value="1"/>
</dbReference>
<dbReference type="InterPro" id="IPR036259">
    <property type="entry name" value="MFS_trans_sf"/>
</dbReference>
<gene>
    <name evidence="8" type="ORF">ACFPFX_10410</name>
</gene>
<feature type="transmembrane region" description="Helical" evidence="6">
    <location>
        <begin position="88"/>
        <end position="108"/>
    </location>
</feature>
<feature type="transmembrane region" description="Helical" evidence="6">
    <location>
        <begin position="374"/>
        <end position="394"/>
    </location>
</feature>
<keyword evidence="2" id="KW-1003">Cell membrane</keyword>
<dbReference type="InterPro" id="IPR020846">
    <property type="entry name" value="MFS_dom"/>
</dbReference>
<feature type="transmembrane region" description="Helical" evidence="6">
    <location>
        <begin position="114"/>
        <end position="136"/>
    </location>
</feature>
<dbReference type="InterPro" id="IPR050189">
    <property type="entry name" value="MFS_Efflux_Transporters"/>
</dbReference>
<feature type="transmembrane region" description="Helical" evidence="6">
    <location>
        <begin position="217"/>
        <end position="240"/>
    </location>
</feature>
<dbReference type="CDD" id="cd17324">
    <property type="entry name" value="MFS_NepI_like"/>
    <property type="match status" value="1"/>
</dbReference>
<name>A0ABV9UJW8_9ACTN</name>
<accession>A0ABV9UJW8</accession>
<feature type="transmembrane region" description="Helical" evidence="6">
    <location>
        <begin position="148"/>
        <end position="171"/>
    </location>
</feature>
<feature type="transmembrane region" description="Helical" evidence="6">
    <location>
        <begin position="62"/>
        <end position="81"/>
    </location>
</feature>
<proteinExistence type="predicted"/>
<dbReference type="Proteomes" id="UP001595834">
    <property type="component" value="Unassembled WGS sequence"/>
</dbReference>
<keyword evidence="3 6" id="KW-0812">Transmembrane</keyword>
<dbReference type="PANTHER" id="PTHR43124">
    <property type="entry name" value="PURINE EFFLUX PUMP PBUE"/>
    <property type="match status" value="1"/>
</dbReference>
<dbReference type="SUPFAM" id="SSF103473">
    <property type="entry name" value="MFS general substrate transporter"/>
    <property type="match status" value="1"/>
</dbReference>
<dbReference type="EMBL" id="JBHSIZ010000009">
    <property type="protein sequence ID" value="MFC4956713.1"/>
    <property type="molecule type" value="Genomic_DNA"/>
</dbReference>
<feature type="transmembrane region" description="Helical" evidence="6">
    <location>
        <begin position="305"/>
        <end position="324"/>
    </location>
</feature>
<evidence type="ECO:0000256" key="1">
    <source>
        <dbReference type="ARBA" id="ARBA00004651"/>
    </source>
</evidence>
<organism evidence="8 9">
    <name type="scientific">Streptomyces mauvecolor</name>
    <dbReference type="NCBI Taxonomy" id="58345"/>
    <lineage>
        <taxon>Bacteria</taxon>
        <taxon>Bacillati</taxon>
        <taxon>Actinomycetota</taxon>
        <taxon>Actinomycetes</taxon>
        <taxon>Kitasatosporales</taxon>
        <taxon>Streptomycetaceae</taxon>
        <taxon>Streptomyces</taxon>
    </lineage>
</organism>
<feature type="domain" description="Major facilitator superfamily (MFS) profile" evidence="7">
    <location>
        <begin position="23"/>
        <end position="398"/>
    </location>
</feature>
<evidence type="ECO:0000313" key="8">
    <source>
        <dbReference type="EMBL" id="MFC4956713.1"/>
    </source>
</evidence>
<dbReference type="RefSeq" id="WP_344380084.1">
    <property type="nucleotide sequence ID" value="NZ_BAAASQ010000034.1"/>
</dbReference>
<dbReference type="InterPro" id="IPR011701">
    <property type="entry name" value="MFS"/>
</dbReference>
<feature type="transmembrane region" description="Helical" evidence="6">
    <location>
        <begin position="177"/>
        <end position="196"/>
    </location>
</feature>
<evidence type="ECO:0000259" key="7">
    <source>
        <dbReference type="PROSITE" id="PS50850"/>
    </source>
</evidence>
<feature type="transmembrane region" description="Helical" evidence="6">
    <location>
        <begin position="344"/>
        <end position="368"/>
    </location>
</feature>
<comment type="caution">
    <text evidence="8">The sequence shown here is derived from an EMBL/GenBank/DDBJ whole genome shotgun (WGS) entry which is preliminary data.</text>
</comment>
<evidence type="ECO:0000256" key="4">
    <source>
        <dbReference type="ARBA" id="ARBA00022989"/>
    </source>
</evidence>
<sequence length="416" mass="42278">MSATQTTTTTTTAPKTHDGRSRFIPLLALGTFALGVDAYVMAGLLPRVSKDLGISASSAGQMVTVFTLCYALGGPVFATLLAKRSVKVLLGVALGVFTIGNALTALAPTLPVLLVARAVAGIGAGVYSPTAAATAAGLTTPERRGRALATVMGGLSIGTVIGVPAGMLLASRIGWRGTLWLITAMGVVALIAIVRLPKIEVSPPPPLGRRVRALASGRVAGIVSVSLLGGIASLGLYTYLAEFLLDAAHTDQTVWAMWAWGAGGILGSLLVGRIVDRTRRPFAAVGWILVLVVAGQFALPAAAHAAAALAVVPLVIWGAAAWALQVPQQHQLIAAQPEQATVAVSLNSSAVYLGSAIGSALGGLVLGLGTAPALLPYCTGALTVLALVLHLTVVRGAARPVAARQECQRSTRDLGK</sequence>
<feature type="transmembrane region" description="Helical" evidence="6">
    <location>
        <begin position="23"/>
        <end position="42"/>
    </location>
</feature>
<evidence type="ECO:0000256" key="5">
    <source>
        <dbReference type="ARBA" id="ARBA00023136"/>
    </source>
</evidence>
<keyword evidence="5 6" id="KW-0472">Membrane</keyword>
<dbReference type="PROSITE" id="PS50850">
    <property type="entry name" value="MFS"/>
    <property type="match status" value="1"/>
</dbReference>
<keyword evidence="4 6" id="KW-1133">Transmembrane helix</keyword>